<evidence type="ECO:0000256" key="12">
    <source>
        <dbReference type="ARBA" id="ARBA00022491"/>
    </source>
</evidence>
<evidence type="ECO:0000256" key="1">
    <source>
        <dbReference type="ARBA" id="ARBA00001947"/>
    </source>
</evidence>
<dbReference type="FunFam" id="3.40.800.20:FF:000005">
    <property type="entry name" value="histone deacetylase 6"/>
    <property type="match status" value="2"/>
</dbReference>
<protein>
    <recommendedName>
        <fullName evidence="31">Protein deacetylase HDAC6</fullName>
    </recommendedName>
    <alternativeName>
        <fullName evidence="32">Tubulin-lysine deacetylase HDAC6</fullName>
    </alternativeName>
</protein>
<feature type="region of interest" description="Disordered" evidence="34">
    <location>
        <begin position="880"/>
        <end position="934"/>
    </location>
</feature>
<comment type="similarity">
    <text evidence="9">Belongs to the histone deacetylase family. HD type 2 subfamily.</text>
</comment>
<keyword evidence="27" id="KW-0539">Nucleus</keyword>
<dbReference type="GO" id="GO:0016787">
    <property type="term" value="F:hydrolase activity"/>
    <property type="evidence" value="ECO:0007669"/>
    <property type="project" value="UniProtKB-KW"/>
</dbReference>
<evidence type="ECO:0000256" key="7">
    <source>
        <dbReference type="ARBA" id="ARBA00004489"/>
    </source>
</evidence>
<evidence type="ECO:0000313" key="36">
    <source>
        <dbReference type="EMBL" id="KAH3880521.1"/>
    </source>
</evidence>
<keyword evidence="26" id="KW-0206">Cytoskeleton</keyword>
<dbReference type="SMART" id="SM00290">
    <property type="entry name" value="ZnF_UBP"/>
    <property type="match status" value="1"/>
</dbReference>
<evidence type="ECO:0000256" key="15">
    <source>
        <dbReference type="ARBA" id="ARBA00022723"/>
    </source>
</evidence>
<dbReference type="PROSITE" id="PS50271">
    <property type="entry name" value="ZF_UBP"/>
    <property type="match status" value="1"/>
</dbReference>
<dbReference type="SUPFAM" id="SSF57850">
    <property type="entry name" value="RING/U-box"/>
    <property type="match status" value="1"/>
</dbReference>
<evidence type="ECO:0000256" key="6">
    <source>
        <dbReference type="ARBA" id="ARBA00004484"/>
    </source>
</evidence>
<keyword evidence="13" id="KW-0597">Phosphoprotein</keyword>
<dbReference type="PANTHER" id="PTHR10625">
    <property type="entry name" value="HISTONE DEACETYLASE HDAC1-RELATED"/>
    <property type="match status" value="1"/>
</dbReference>
<comment type="subcellular location">
    <subcellularLocation>
        <location evidence="7">Cell projection</location>
        <location evidence="7">Axon</location>
    </subcellularLocation>
    <subcellularLocation>
        <location evidence="4">Cell projection</location>
        <location evidence="4">Dendrite</location>
    </subcellularLocation>
    <subcellularLocation>
        <location evidence="2">Cytoplasm</location>
        <location evidence="2">Cytoskeleton</location>
        <location evidence="2">Cilium basal body</location>
    </subcellularLocation>
    <subcellularLocation>
        <location evidence="5">Cytoplasm</location>
        <location evidence="5">Cytoskeleton</location>
        <location evidence="5">Microtubule organizing center</location>
        <location evidence="5">Centrosome</location>
    </subcellularLocation>
    <subcellularLocation>
        <location evidence="3">Nucleus</location>
    </subcellularLocation>
    <subcellularLocation>
        <location evidence="6">Perikaryon</location>
    </subcellularLocation>
</comment>
<evidence type="ECO:0000256" key="16">
    <source>
        <dbReference type="ARBA" id="ARBA00022737"/>
    </source>
</evidence>
<dbReference type="Pfam" id="PF00850">
    <property type="entry name" value="Hist_deacetyl"/>
    <property type="match status" value="2"/>
</dbReference>
<evidence type="ECO:0000256" key="13">
    <source>
        <dbReference type="ARBA" id="ARBA00022553"/>
    </source>
</evidence>
<feature type="compositionally biased region" description="Gly residues" evidence="34">
    <location>
        <begin position="922"/>
        <end position="932"/>
    </location>
</feature>
<dbReference type="GO" id="GO:0006950">
    <property type="term" value="P:response to stress"/>
    <property type="evidence" value="ECO:0007669"/>
    <property type="project" value="UniProtKB-ARBA"/>
</dbReference>
<dbReference type="GO" id="GO:0030424">
    <property type="term" value="C:axon"/>
    <property type="evidence" value="ECO:0007669"/>
    <property type="project" value="UniProtKB-SubCell"/>
</dbReference>
<keyword evidence="19" id="KW-0378">Hydrolase</keyword>
<evidence type="ECO:0000256" key="34">
    <source>
        <dbReference type="SAM" id="MobiDB-lite"/>
    </source>
</evidence>
<dbReference type="CDD" id="cd10002">
    <property type="entry name" value="HDAC10_HDAC6-dom1"/>
    <property type="match status" value="1"/>
</dbReference>
<keyword evidence="25" id="KW-0009">Actin-binding</keyword>
<dbReference type="SUPFAM" id="SSF52768">
    <property type="entry name" value="Arginase/deacetylase"/>
    <property type="match status" value="2"/>
</dbReference>
<evidence type="ECO:0000256" key="31">
    <source>
        <dbReference type="ARBA" id="ARBA00068733"/>
    </source>
</evidence>
<evidence type="ECO:0000256" key="23">
    <source>
        <dbReference type="ARBA" id="ARBA00023015"/>
    </source>
</evidence>
<evidence type="ECO:0000256" key="33">
    <source>
        <dbReference type="PROSITE-ProRule" id="PRU00502"/>
    </source>
</evidence>
<comment type="caution">
    <text evidence="36">The sequence shown here is derived from an EMBL/GenBank/DDBJ whole genome shotgun (WGS) entry which is preliminary data.</text>
</comment>
<keyword evidence="24" id="KW-0804">Transcription</keyword>
<dbReference type="Pfam" id="PF02148">
    <property type="entry name" value="zf-UBP"/>
    <property type="match status" value="1"/>
</dbReference>
<evidence type="ECO:0000313" key="37">
    <source>
        <dbReference type="Proteomes" id="UP000828390"/>
    </source>
</evidence>
<evidence type="ECO:0000256" key="29">
    <source>
        <dbReference type="ARBA" id="ARBA00049136"/>
    </source>
</evidence>
<dbReference type="InterPro" id="IPR037138">
    <property type="entry name" value="His_deacetylse_dom_sf"/>
</dbReference>
<dbReference type="InterPro" id="IPR023696">
    <property type="entry name" value="Ureohydrolase_dom_sf"/>
</dbReference>
<evidence type="ECO:0000256" key="10">
    <source>
        <dbReference type="ARBA" id="ARBA00022481"/>
    </source>
</evidence>
<dbReference type="GO" id="GO:0016740">
    <property type="term" value="F:transferase activity"/>
    <property type="evidence" value="ECO:0007669"/>
    <property type="project" value="UniProtKB-KW"/>
</dbReference>
<dbReference type="PANTHER" id="PTHR10625:SF38">
    <property type="entry name" value="HISTONE DEACETYLASE 6, ISOFORM G"/>
    <property type="match status" value="1"/>
</dbReference>
<evidence type="ECO:0000256" key="21">
    <source>
        <dbReference type="ARBA" id="ARBA00022843"/>
    </source>
</evidence>
<evidence type="ECO:0000256" key="9">
    <source>
        <dbReference type="ARBA" id="ARBA00007738"/>
    </source>
</evidence>
<keyword evidence="10" id="KW-0488">Methylation</keyword>
<comment type="catalytic activity">
    <reaction evidence="30">
        <text>N(6)-acetyl-L-lysyl-[alpha-tubulin] + H2O = L-lysyl-[alpha-tubulin] + acetate</text>
        <dbReference type="Rhea" id="RHEA:21548"/>
        <dbReference type="Rhea" id="RHEA-COMP:11278"/>
        <dbReference type="Rhea" id="RHEA-COMP:11279"/>
        <dbReference type="ChEBI" id="CHEBI:15377"/>
        <dbReference type="ChEBI" id="CHEBI:29969"/>
        <dbReference type="ChEBI" id="CHEBI:30089"/>
        <dbReference type="ChEBI" id="CHEBI:61930"/>
    </reaction>
    <physiologicalReaction direction="left-to-right" evidence="30">
        <dbReference type="Rhea" id="RHEA:21549"/>
    </physiologicalReaction>
</comment>
<comment type="catalytic activity">
    <reaction evidence="29">
        <text>N(6)-acetyl-L-lysyl-[protein] + H2O = L-lysyl-[protein] + acetate</text>
        <dbReference type="Rhea" id="RHEA:58108"/>
        <dbReference type="Rhea" id="RHEA-COMP:9752"/>
        <dbReference type="Rhea" id="RHEA-COMP:10731"/>
        <dbReference type="ChEBI" id="CHEBI:15377"/>
        <dbReference type="ChEBI" id="CHEBI:29969"/>
        <dbReference type="ChEBI" id="CHEBI:30089"/>
        <dbReference type="ChEBI" id="CHEBI:61930"/>
    </reaction>
    <physiologicalReaction direction="left-to-right" evidence="29">
        <dbReference type="Rhea" id="RHEA:58109"/>
    </physiologicalReaction>
</comment>
<dbReference type="Proteomes" id="UP000828390">
    <property type="component" value="Unassembled WGS sequence"/>
</dbReference>
<dbReference type="GO" id="GO:0040029">
    <property type="term" value="P:epigenetic regulation of gene expression"/>
    <property type="evidence" value="ECO:0007669"/>
    <property type="project" value="TreeGrafter"/>
</dbReference>
<evidence type="ECO:0000256" key="24">
    <source>
        <dbReference type="ARBA" id="ARBA00023163"/>
    </source>
</evidence>
<evidence type="ECO:0000256" key="28">
    <source>
        <dbReference type="ARBA" id="ARBA00023273"/>
    </source>
</evidence>
<keyword evidence="15" id="KW-0479">Metal-binding</keyword>
<evidence type="ECO:0000259" key="35">
    <source>
        <dbReference type="PROSITE" id="PS50271"/>
    </source>
</evidence>
<feature type="compositionally biased region" description="Basic and acidic residues" evidence="34">
    <location>
        <begin position="21"/>
        <end position="53"/>
    </location>
</feature>
<dbReference type="GO" id="GO:0051129">
    <property type="term" value="P:negative regulation of cellular component organization"/>
    <property type="evidence" value="ECO:0007669"/>
    <property type="project" value="UniProtKB-ARBA"/>
</dbReference>
<keyword evidence="16" id="KW-0677">Repeat</keyword>
<dbReference type="PRINTS" id="PR01270">
    <property type="entry name" value="HDASUPER"/>
</dbReference>
<evidence type="ECO:0000256" key="20">
    <source>
        <dbReference type="ARBA" id="ARBA00022833"/>
    </source>
</evidence>
<feature type="domain" description="UBP-type" evidence="35">
    <location>
        <begin position="962"/>
        <end position="1060"/>
    </location>
</feature>
<evidence type="ECO:0000256" key="14">
    <source>
        <dbReference type="ARBA" id="ARBA00022679"/>
    </source>
</evidence>
<evidence type="ECO:0000256" key="27">
    <source>
        <dbReference type="ARBA" id="ARBA00023242"/>
    </source>
</evidence>
<dbReference type="Gene3D" id="3.30.40.10">
    <property type="entry name" value="Zinc/RING finger domain, C3HC4 (zinc finger)"/>
    <property type="match status" value="1"/>
</dbReference>
<dbReference type="GO" id="GO:0043204">
    <property type="term" value="C:perikaryon"/>
    <property type="evidence" value="ECO:0007669"/>
    <property type="project" value="UniProtKB-SubCell"/>
</dbReference>
<evidence type="ECO:0000256" key="18">
    <source>
        <dbReference type="ARBA" id="ARBA00022786"/>
    </source>
</evidence>
<dbReference type="InterPro" id="IPR000286">
    <property type="entry name" value="HDACs"/>
</dbReference>
<keyword evidence="11" id="KW-0963">Cytoplasm</keyword>
<dbReference type="InterPro" id="IPR023801">
    <property type="entry name" value="His_deacetylse_dom"/>
</dbReference>
<keyword evidence="37" id="KW-1185">Reference proteome</keyword>
<keyword evidence="22" id="KW-0156">Chromatin regulator</keyword>
<evidence type="ECO:0000256" key="3">
    <source>
        <dbReference type="ARBA" id="ARBA00004123"/>
    </source>
</evidence>
<dbReference type="AlphaFoldDB" id="A0A9D4MQC0"/>
<keyword evidence="21" id="KW-0832">Ubl conjugation</keyword>
<gene>
    <name evidence="36" type="ORF">DPMN_004437</name>
</gene>
<dbReference type="InterPro" id="IPR001607">
    <property type="entry name" value="Znf_UBP"/>
</dbReference>
<evidence type="ECO:0000256" key="26">
    <source>
        <dbReference type="ARBA" id="ARBA00023212"/>
    </source>
</evidence>
<dbReference type="EMBL" id="JAIWYP010000001">
    <property type="protein sequence ID" value="KAH3880521.1"/>
    <property type="molecule type" value="Genomic_DNA"/>
</dbReference>
<evidence type="ECO:0000256" key="22">
    <source>
        <dbReference type="ARBA" id="ARBA00022853"/>
    </source>
</evidence>
<dbReference type="FunFam" id="3.30.40.10:FF:000342">
    <property type="entry name" value="Histone deacetylase 6"/>
    <property type="match status" value="1"/>
</dbReference>
<evidence type="ECO:0000256" key="8">
    <source>
        <dbReference type="ARBA" id="ARBA00004906"/>
    </source>
</evidence>
<dbReference type="GO" id="GO:0004407">
    <property type="term" value="F:histone deacetylase activity"/>
    <property type="evidence" value="ECO:0007669"/>
    <property type="project" value="TreeGrafter"/>
</dbReference>
<comment type="pathway">
    <text evidence="8">Protein modification; protein ubiquitination.</text>
</comment>
<evidence type="ECO:0000256" key="30">
    <source>
        <dbReference type="ARBA" id="ARBA00050910"/>
    </source>
</evidence>
<keyword evidence="28" id="KW-0966">Cell projection</keyword>
<accession>A0A9D4MQC0</accession>
<proteinExistence type="inferred from homology"/>
<dbReference type="InterPro" id="IPR013083">
    <property type="entry name" value="Znf_RING/FYVE/PHD"/>
</dbReference>
<feature type="compositionally biased region" description="Basic and acidic residues" evidence="34">
    <location>
        <begin position="891"/>
        <end position="903"/>
    </location>
</feature>
<dbReference type="GO" id="GO:0030425">
    <property type="term" value="C:dendrite"/>
    <property type="evidence" value="ECO:0007669"/>
    <property type="project" value="UniProtKB-SubCell"/>
</dbReference>
<keyword evidence="20" id="KW-0862">Zinc</keyword>
<keyword evidence="17 33" id="KW-0863">Zinc-finger</keyword>
<dbReference type="GO" id="GO:0032886">
    <property type="term" value="P:regulation of microtubule-based process"/>
    <property type="evidence" value="ECO:0007669"/>
    <property type="project" value="UniProtKB-ARBA"/>
</dbReference>
<sequence length="1062" mass="118242">MDQKEGTGTGPKSETVSLAEAMERGREAKRQAEAKEEEERLRKVQDATRRGEEVVDSEGEDGYDHMLIEGLSEVALLMKKPDTTAGTGFVYDEMCLLHKNEWHPGHPEKPARAARSYQRCEELGLIDRCKRIQSRFGTEDEVLLEHTRPHLDLVMSTSSMDLDGLKDLSRRTEDVYFNQETYQCSLLSLGSTVEITERILRKEVRNGFALVRPPGHHAMTEACCGFCFFNNVAIAAKRAIEEWGVKKILIVDWDVHHGQATQQMFYNDPRVLYFSIHRYEYGRYWPQLRESDYDFIGEGDGLGYNINVPINKTGCGDSDYLAILHQVLMPIGYQFSPDLVLISAGYDAAIGCPEGQMLVTPAAYAHFVHMMSQLAEGRVCVVLEGGYNLKSLSEGVALSVRSLLGDPCPLLKTTEEPSDSVTESILNVMKVLAPYWSCLAYQTPLEDNELCAFPGVNTDPPVEGVKFITEDTRPKEYTLSYEYPFETVEKYFKAEHEWTARIDALIAETNLAVPPNRTCLVYDPAMKAHKPYAMPGHPEKPERISRVFDKHKDWGLVERCLKLESRLANQEELELCHSSRHVQYMNDLEGKNVDDLSNIQSNFVSIYLCKETNNSAKLAVGSTLNVVDTVMSGQAVNGVAIVRPPGHHAESGRPMGFCFFNTVAIAAKYAQKKYGVKKVLIVDWDVHHGNSTQEMFYDDPRVLYISIHRYDGGSFFPGSSEGDRFMVGRGDGTGFNVNIPWHGGGKGDAEYLAAFQQIVMPIAYEFAPELVLVSAGFDAALGDPLGGCKVTPAGYGHMTHMLSGLANGRVILVLEGGYNLVSIANSMATCTSVLLGDPVPQWRYEQPSNIAVMTIGEVLDTQKKYWKSLKFRVAIPLKKQNEQDTSDTDDETKGADKGMDELTKNMGDLEVTNVGDQSKMGAEGGASQGAVGGSERFSSNRQLLQHYENQGVQAMYAVEPLRYCDHLKEVSPLPECGLNVDDPCTECNATGENWVCLVCFKVFCSRYVNSDMVKHGKSADHPVVLSYADLSVWCYKCDNYLDNEILRPAKNAAHNSKFGVEI</sequence>
<evidence type="ECO:0000256" key="32">
    <source>
        <dbReference type="ARBA" id="ARBA00082852"/>
    </source>
</evidence>
<evidence type="ECO:0000256" key="11">
    <source>
        <dbReference type="ARBA" id="ARBA00022490"/>
    </source>
</evidence>
<dbReference type="GO" id="GO:0008270">
    <property type="term" value="F:zinc ion binding"/>
    <property type="evidence" value="ECO:0007669"/>
    <property type="project" value="UniProtKB-KW"/>
</dbReference>
<reference evidence="36" key="1">
    <citation type="journal article" date="2019" name="bioRxiv">
        <title>The Genome of the Zebra Mussel, Dreissena polymorpha: A Resource for Invasive Species Research.</title>
        <authorList>
            <person name="McCartney M.A."/>
            <person name="Auch B."/>
            <person name="Kono T."/>
            <person name="Mallez S."/>
            <person name="Zhang Y."/>
            <person name="Obille A."/>
            <person name="Becker A."/>
            <person name="Abrahante J.E."/>
            <person name="Garbe J."/>
            <person name="Badalamenti J.P."/>
            <person name="Herman A."/>
            <person name="Mangelson H."/>
            <person name="Liachko I."/>
            <person name="Sullivan S."/>
            <person name="Sone E.D."/>
            <person name="Koren S."/>
            <person name="Silverstein K.A.T."/>
            <person name="Beckman K.B."/>
            <person name="Gohl D.M."/>
        </authorList>
    </citation>
    <scope>NUCLEOTIDE SEQUENCE</scope>
    <source>
        <strain evidence="36">Duluth1</strain>
        <tissue evidence="36">Whole animal</tissue>
    </source>
</reference>
<reference evidence="36" key="2">
    <citation type="submission" date="2020-11" db="EMBL/GenBank/DDBJ databases">
        <authorList>
            <person name="McCartney M.A."/>
            <person name="Auch B."/>
            <person name="Kono T."/>
            <person name="Mallez S."/>
            <person name="Becker A."/>
            <person name="Gohl D.M."/>
            <person name="Silverstein K.A.T."/>
            <person name="Koren S."/>
            <person name="Bechman K.B."/>
            <person name="Herman A."/>
            <person name="Abrahante J.E."/>
            <person name="Garbe J."/>
        </authorList>
    </citation>
    <scope>NUCLEOTIDE SEQUENCE</scope>
    <source>
        <strain evidence="36">Duluth1</strain>
        <tissue evidence="36">Whole animal</tissue>
    </source>
</reference>
<keyword evidence="14" id="KW-0808">Transferase</keyword>
<dbReference type="GO" id="GO:0003779">
    <property type="term" value="F:actin binding"/>
    <property type="evidence" value="ECO:0007669"/>
    <property type="project" value="UniProtKB-KW"/>
</dbReference>
<keyword evidence="23" id="KW-0805">Transcription regulation</keyword>
<evidence type="ECO:0000256" key="4">
    <source>
        <dbReference type="ARBA" id="ARBA00004279"/>
    </source>
</evidence>
<evidence type="ECO:0000256" key="25">
    <source>
        <dbReference type="ARBA" id="ARBA00023203"/>
    </source>
</evidence>
<dbReference type="GO" id="GO:0051646">
    <property type="term" value="P:mitochondrion localization"/>
    <property type="evidence" value="ECO:0007669"/>
    <property type="project" value="UniProtKB-ARBA"/>
</dbReference>
<comment type="cofactor">
    <cofactor evidence="1">
        <name>Zn(2+)</name>
        <dbReference type="ChEBI" id="CHEBI:29105"/>
    </cofactor>
</comment>
<dbReference type="GO" id="GO:0000118">
    <property type="term" value="C:histone deacetylase complex"/>
    <property type="evidence" value="ECO:0007669"/>
    <property type="project" value="TreeGrafter"/>
</dbReference>
<feature type="region of interest" description="Disordered" evidence="34">
    <location>
        <begin position="1"/>
        <end position="58"/>
    </location>
</feature>
<evidence type="ECO:0000256" key="2">
    <source>
        <dbReference type="ARBA" id="ARBA00004120"/>
    </source>
</evidence>
<evidence type="ECO:0000256" key="19">
    <source>
        <dbReference type="ARBA" id="ARBA00022801"/>
    </source>
</evidence>
<dbReference type="Gene3D" id="3.40.800.20">
    <property type="entry name" value="Histone deacetylase domain"/>
    <property type="match status" value="2"/>
</dbReference>
<keyword evidence="18" id="KW-0833">Ubl conjugation pathway</keyword>
<keyword evidence="12" id="KW-0678">Repressor</keyword>
<evidence type="ECO:0000256" key="5">
    <source>
        <dbReference type="ARBA" id="ARBA00004300"/>
    </source>
</evidence>
<evidence type="ECO:0000256" key="17">
    <source>
        <dbReference type="ARBA" id="ARBA00022771"/>
    </source>
</evidence>
<dbReference type="GO" id="GO:0005813">
    <property type="term" value="C:centrosome"/>
    <property type="evidence" value="ECO:0007669"/>
    <property type="project" value="UniProtKB-SubCell"/>
</dbReference>
<organism evidence="36 37">
    <name type="scientific">Dreissena polymorpha</name>
    <name type="common">Zebra mussel</name>
    <name type="synonym">Mytilus polymorpha</name>
    <dbReference type="NCBI Taxonomy" id="45954"/>
    <lineage>
        <taxon>Eukaryota</taxon>
        <taxon>Metazoa</taxon>
        <taxon>Spiralia</taxon>
        <taxon>Lophotrochozoa</taxon>
        <taxon>Mollusca</taxon>
        <taxon>Bivalvia</taxon>
        <taxon>Autobranchia</taxon>
        <taxon>Heteroconchia</taxon>
        <taxon>Euheterodonta</taxon>
        <taxon>Imparidentia</taxon>
        <taxon>Neoheterodontei</taxon>
        <taxon>Myida</taxon>
        <taxon>Dreissenoidea</taxon>
        <taxon>Dreissenidae</taxon>
        <taxon>Dreissena</taxon>
    </lineage>
</organism>
<name>A0A9D4MQC0_DREPO</name>